<evidence type="ECO:0000313" key="3">
    <source>
        <dbReference type="Proteomes" id="UP001172788"/>
    </source>
</evidence>
<proteinExistence type="predicted"/>
<accession>A0AAW7MPL0</accession>
<dbReference type="EMBL" id="QAIC01000040">
    <property type="protein sequence ID" value="MDN4574794.1"/>
    <property type="molecule type" value="Genomic_DNA"/>
</dbReference>
<comment type="caution">
    <text evidence="1">The sequence shown here is derived from an EMBL/GenBank/DDBJ whole genome shotgun (WGS) entry which is preliminary data.</text>
</comment>
<gene>
    <name evidence="1" type="ORF">DBA34_16210</name>
    <name evidence="2" type="ORF">DBB29_19515</name>
</gene>
<evidence type="ECO:0000313" key="4">
    <source>
        <dbReference type="Proteomes" id="UP001172791"/>
    </source>
</evidence>
<sequence>MLVDFHAASVNLDAICADLANGGVVMVETYRVNFKRVESDVRQLMPDCIVLGLAVEGADRDWYRYLINTEVEDFESSSTSERVARAVEKWQAAGLPLPYSIRV</sequence>
<dbReference type="Proteomes" id="UP001172788">
    <property type="component" value="Unassembled WGS sequence"/>
</dbReference>
<organism evidence="1 4">
    <name type="scientific">Pandoraea cepalis</name>
    <dbReference type="NCBI Taxonomy" id="2508294"/>
    <lineage>
        <taxon>Bacteria</taxon>
        <taxon>Pseudomonadati</taxon>
        <taxon>Pseudomonadota</taxon>
        <taxon>Betaproteobacteria</taxon>
        <taxon>Burkholderiales</taxon>
        <taxon>Burkholderiaceae</taxon>
        <taxon>Pandoraea</taxon>
    </lineage>
</organism>
<evidence type="ECO:0000313" key="2">
    <source>
        <dbReference type="EMBL" id="MDN4580297.1"/>
    </source>
</evidence>
<dbReference type="RefSeq" id="WP_301235484.1">
    <property type="nucleotide sequence ID" value="NZ_QAIC01000040.1"/>
</dbReference>
<dbReference type="EMBL" id="QAID01000043">
    <property type="protein sequence ID" value="MDN4580297.1"/>
    <property type="molecule type" value="Genomic_DNA"/>
</dbReference>
<keyword evidence="3" id="KW-1185">Reference proteome</keyword>
<protein>
    <submittedName>
        <fullName evidence="1">Uncharacterized protein</fullName>
    </submittedName>
</protein>
<name>A0AAW7MPL0_9BURK</name>
<dbReference type="Proteomes" id="UP001172791">
    <property type="component" value="Unassembled WGS sequence"/>
</dbReference>
<evidence type="ECO:0000313" key="1">
    <source>
        <dbReference type="EMBL" id="MDN4574794.1"/>
    </source>
</evidence>
<dbReference type="AlphaFoldDB" id="A0AAW7MPL0"/>
<reference evidence="1" key="1">
    <citation type="submission" date="2018-04" db="EMBL/GenBank/DDBJ databases">
        <authorList>
            <person name="Jy Z."/>
        </authorList>
    </citation>
    <scope>NUCLEOTIDE SEQUENCE</scope>
    <source>
        <strain evidence="2">AS13</strain>
        <strain evidence="1">LA18</strain>
    </source>
</reference>